<reference evidence="2" key="1">
    <citation type="submission" date="2022-03" db="EMBL/GenBank/DDBJ databases">
        <title>Identification of a novel bacterium isolated from mangrove sediments.</title>
        <authorList>
            <person name="Pan X."/>
        </authorList>
    </citation>
    <scope>NUCLEOTIDE SEQUENCE</scope>
    <source>
        <strain evidence="2">B1949</strain>
    </source>
</reference>
<dbReference type="Proteomes" id="UP001162881">
    <property type="component" value="Unassembled WGS sequence"/>
</dbReference>
<name>A0ABT0BCR6_9SPHN</name>
<keyword evidence="3" id="KW-1185">Reference proteome</keyword>
<sequence length="179" mass="19367">MVAALRGREAGVLVFEDASGRPVDLDWRLGLAEIHGVEGRSIEAHAGDAHAGEVAGRAGKDAAPRRRGRPRLGVIAREVTLLPDHWEWLARQPGGASQALRRLVAAARKADAGRTDERAVRERAYRFMAAIAGDFAHFEDASRQLFAGNRAGLEQAISTWPHDVRAYLLNLLDAAVPAP</sequence>
<dbReference type="Pfam" id="PF09998">
    <property type="entry name" value="DUF2239"/>
    <property type="match status" value="1"/>
</dbReference>
<evidence type="ECO:0000313" key="3">
    <source>
        <dbReference type="Proteomes" id="UP001162881"/>
    </source>
</evidence>
<protein>
    <submittedName>
        <fullName evidence="2">DUF2239 family protein</fullName>
    </submittedName>
</protein>
<dbReference type="InterPro" id="IPR018715">
    <property type="entry name" value="DUF2239"/>
</dbReference>
<organism evidence="2 3">
    <name type="scientific">Novosphingobium organovorum</name>
    <dbReference type="NCBI Taxonomy" id="2930092"/>
    <lineage>
        <taxon>Bacteria</taxon>
        <taxon>Pseudomonadati</taxon>
        <taxon>Pseudomonadota</taxon>
        <taxon>Alphaproteobacteria</taxon>
        <taxon>Sphingomonadales</taxon>
        <taxon>Sphingomonadaceae</taxon>
        <taxon>Novosphingobium</taxon>
    </lineage>
</organism>
<proteinExistence type="predicted"/>
<feature type="region of interest" description="Disordered" evidence="1">
    <location>
        <begin position="48"/>
        <end position="67"/>
    </location>
</feature>
<comment type="caution">
    <text evidence="2">The sequence shown here is derived from an EMBL/GenBank/DDBJ whole genome shotgun (WGS) entry which is preliminary data.</text>
</comment>
<gene>
    <name evidence="2" type="ORF">MTR62_07800</name>
</gene>
<accession>A0ABT0BCR6</accession>
<dbReference type="EMBL" id="JALHLF010000021">
    <property type="protein sequence ID" value="MCJ2182594.1"/>
    <property type="molecule type" value="Genomic_DNA"/>
</dbReference>
<evidence type="ECO:0000256" key="1">
    <source>
        <dbReference type="SAM" id="MobiDB-lite"/>
    </source>
</evidence>
<evidence type="ECO:0000313" key="2">
    <source>
        <dbReference type="EMBL" id="MCJ2182594.1"/>
    </source>
</evidence>